<keyword evidence="3" id="KW-1185">Reference proteome</keyword>
<evidence type="ECO:0000313" key="2">
    <source>
        <dbReference type="EMBL" id="MVT00001.1"/>
    </source>
</evidence>
<name>A0A7X3FSU7_9HYPH</name>
<protein>
    <recommendedName>
        <fullName evidence="4">PepSY domain-containing protein</fullName>
    </recommendedName>
</protein>
<comment type="caution">
    <text evidence="2">The sequence shown here is derived from an EMBL/GenBank/DDBJ whole genome shotgun (WGS) entry which is preliminary data.</text>
</comment>
<feature type="chain" id="PRO_5030821226" description="PepSY domain-containing protein" evidence="1">
    <location>
        <begin position="24"/>
        <end position="82"/>
    </location>
</feature>
<keyword evidence="1" id="KW-0732">Signal</keyword>
<sequence>MNKFAIVATLAVFTLAAGAPAFAATDTIFDHSGAYVQQDIAAQGFNVTGGEEWGELIVATVVDDEGHSSVKFFDPDTIALVR</sequence>
<dbReference type="RefSeq" id="WP_157290851.1">
    <property type="nucleotide sequence ID" value="NZ_WQRF01000004.1"/>
</dbReference>
<evidence type="ECO:0000313" key="3">
    <source>
        <dbReference type="Proteomes" id="UP000438106"/>
    </source>
</evidence>
<feature type="signal peptide" evidence="1">
    <location>
        <begin position="1"/>
        <end position="23"/>
    </location>
</feature>
<dbReference type="AlphaFoldDB" id="A0A7X3FSU7"/>
<proteinExistence type="predicted"/>
<dbReference type="EMBL" id="WQRF01000004">
    <property type="protein sequence ID" value="MVT00001.1"/>
    <property type="molecule type" value="Genomic_DNA"/>
</dbReference>
<evidence type="ECO:0000256" key="1">
    <source>
        <dbReference type="SAM" id="SignalP"/>
    </source>
</evidence>
<reference evidence="2 3" key="1">
    <citation type="submission" date="2019-12" db="EMBL/GenBank/DDBJ databases">
        <title>Devosia maris sp. nov., isolated from the deep seawater.</title>
        <authorList>
            <person name="Liu Y."/>
        </authorList>
    </citation>
    <scope>NUCLEOTIDE SEQUENCE [LARGE SCALE GENOMIC DNA]</scope>
    <source>
        <strain evidence="2 3">L53-10-65</strain>
    </source>
</reference>
<gene>
    <name evidence="2" type="ORF">GO014_13295</name>
</gene>
<dbReference type="Proteomes" id="UP000438106">
    <property type="component" value="Unassembled WGS sequence"/>
</dbReference>
<organism evidence="2 3">
    <name type="scientific">Devosia marina</name>
    <dbReference type="NCBI Taxonomy" id="2683198"/>
    <lineage>
        <taxon>Bacteria</taxon>
        <taxon>Pseudomonadati</taxon>
        <taxon>Pseudomonadota</taxon>
        <taxon>Alphaproteobacteria</taxon>
        <taxon>Hyphomicrobiales</taxon>
        <taxon>Devosiaceae</taxon>
        <taxon>Devosia</taxon>
    </lineage>
</organism>
<evidence type="ECO:0008006" key="4">
    <source>
        <dbReference type="Google" id="ProtNLM"/>
    </source>
</evidence>
<accession>A0A7X3FSU7</accession>